<dbReference type="RefSeq" id="WP_128535983.1">
    <property type="nucleotide sequence ID" value="NZ_SBIW01000012.1"/>
</dbReference>
<dbReference type="InterPro" id="IPR028098">
    <property type="entry name" value="Glyco_trans_4-like_N"/>
</dbReference>
<dbReference type="OrthoDB" id="9790710at2"/>
<keyword evidence="4" id="KW-1185">Reference proteome</keyword>
<feature type="domain" description="Glycosyltransferase subfamily 4-like N-terminal" evidence="2">
    <location>
        <begin position="20"/>
        <end position="181"/>
    </location>
</feature>
<reference evidence="3 4" key="1">
    <citation type="submission" date="2019-01" db="EMBL/GenBank/DDBJ databases">
        <title>Mucilaginibacter antarcticum sp. nov., isolated from antarctic soil.</title>
        <authorList>
            <person name="Yan Y.-Q."/>
            <person name="Du Z.-J."/>
        </authorList>
    </citation>
    <scope>NUCLEOTIDE SEQUENCE [LARGE SCALE GENOMIC DNA]</scope>
    <source>
        <strain evidence="3 4">F01003</strain>
    </source>
</reference>
<accession>A0A3S3UJV7</accession>
<dbReference type="PANTHER" id="PTHR12526:SF630">
    <property type="entry name" value="GLYCOSYLTRANSFERASE"/>
    <property type="match status" value="1"/>
</dbReference>
<evidence type="ECO:0000259" key="1">
    <source>
        <dbReference type="Pfam" id="PF00534"/>
    </source>
</evidence>
<dbReference type="GO" id="GO:0016757">
    <property type="term" value="F:glycosyltransferase activity"/>
    <property type="evidence" value="ECO:0007669"/>
    <property type="project" value="InterPro"/>
</dbReference>
<feature type="domain" description="Glycosyl transferase family 1" evidence="1">
    <location>
        <begin position="213"/>
        <end position="382"/>
    </location>
</feature>
<name>A0A3S3UJV7_9SPHI</name>
<gene>
    <name evidence="3" type="ORF">EPL05_21155</name>
</gene>
<evidence type="ECO:0000313" key="4">
    <source>
        <dbReference type="Proteomes" id="UP000286701"/>
    </source>
</evidence>
<dbReference type="AlphaFoldDB" id="A0A3S3UJV7"/>
<evidence type="ECO:0000313" key="3">
    <source>
        <dbReference type="EMBL" id="RWY48090.1"/>
    </source>
</evidence>
<keyword evidence="3" id="KW-0808">Transferase</keyword>
<dbReference type="SUPFAM" id="SSF53756">
    <property type="entry name" value="UDP-Glycosyltransferase/glycogen phosphorylase"/>
    <property type="match status" value="1"/>
</dbReference>
<dbReference type="PANTHER" id="PTHR12526">
    <property type="entry name" value="GLYCOSYLTRANSFERASE"/>
    <property type="match status" value="1"/>
</dbReference>
<comment type="caution">
    <text evidence="3">The sequence shown here is derived from an EMBL/GenBank/DDBJ whole genome shotgun (WGS) entry which is preliminary data.</text>
</comment>
<protein>
    <submittedName>
        <fullName evidence="3">Glycosyltransferase</fullName>
    </submittedName>
</protein>
<evidence type="ECO:0000259" key="2">
    <source>
        <dbReference type="Pfam" id="PF13579"/>
    </source>
</evidence>
<dbReference type="Pfam" id="PF13579">
    <property type="entry name" value="Glyco_trans_4_4"/>
    <property type="match status" value="1"/>
</dbReference>
<dbReference type="Pfam" id="PF00534">
    <property type="entry name" value="Glycos_transf_1"/>
    <property type="match status" value="1"/>
</dbReference>
<dbReference type="EMBL" id="SBIW01000012">
    <property type="protein sequence ID" value="RWY48090.1"/>
    <property type="molecule type" value="Genomic_DNA"/>
</dbReference>
<sequence length="405" mass="45617">MKLLHIIASMDPASGGPCQGIRNTNPELMHNGVSREVVCLDDPNSAFLGMDNFTIHALGPAQGQWQYSHKLRPWLLANMGRFDVVVINGLWLYSSYAGWSVKRELERNAKKTNVPANVPKLYVMPHGMLDPYFQRARDRRLKAIRNWFYWKLVERRVVNDADGLFFTCELELELARQAFSPYHPKKEVNVGYGIIAPPQHTTAMDEAFYKKCPEMKGKPFLLFFSRIHKKKGVDLLIKAYAEIVNKNIPETGEHYKLVVAGPGLDSSYGKMLERLIAHYPDLKNNIIFTGMLTGDVKWGALYNCDAFVLPSHQENFGIAVVEALACGKPVLVSHQVNIWKEIQSGGGGIIASDSIDGTQELLNTWVNLSKAEKQAMGKNAAQVFKDHFNIELVAKHFIKAIFTED</sequence>
<dbReference type="Gene3D" id="3.40.50.2000">
    <property type="entry name" value="Glycogen Phosphorylase B"/>
    <property type="match status" value="2"/>
</dbReference>
<dbReference type="InterPro" id="IPR001296">
    <property type="entry name" value="Glyco_trans_1"/>
</dbReference>
<proteinExistence type="predicted"/>
<organism evidence="3 4">
    <name type="scientific">Mucilaginibacter gilvus</name>
    <dbReference type="NCBI Taxonomy" id="2305909"/>
    <lineage>
        <taxon>Bacteria</taxon>
        <taxon>Pseudomonadati</taxon>
        <taxon>Bacteroidota</taxon>
        <taxon>Sphingobacteriia</taxon>
        <taxon>Sphingobacteriales</taxon>
        <taxon>Sphingobacteriaceae</taxon>
        <taxon>Mucilaginibacter</taxon>
    </lineage>
</organism>
<dbReference type="Proteomes" id="UP000286701">
    <property type="component" value="Unassembled WGS sequence"/>
</dbReference>